<evidence type="ECO:0000256" key="2">
    <source>
        <dbReference type="ARBA" id="ARBA00022692"/>
    </source>
</evidence>
<keyword evidence="2 5" id="KW-0812">Transmembrane</keyword>
<accession>A0ABM0XPL8</accession>
<feature type="transmembrane region" description="Helical" evidence="5">
    <location>
        <begin position="142"/>
        <end position="161"/>
    </location>
</feature>
<dbReference type="GeneID" id="104766753"/>
<proteinExistence type="predicted"/>
<evidence type="ECO:0000313" key="7">
    <source>
        <dbReference type="RefSeq" id="XP_010488999.2"/>
    </source>
</evidence>
<feature type="transmembrane region" description="Helical" evidence="5">
    <location>
        <begin position="229"/>
        <end position="249"/>
    </location>
</feature>
<feature type="transmembrane region" description="Helical" evidence="5">
    <location>
        <begin position="12"/>
        <end position="36"/>
    </location>
</feature>
<evidence type="ECO:0000256" key="5">
    <source>
        <dbReference type="SAM" id="Phobius"/>
    </source>
</evidence>
<reference evidence="6" key="1">
    <citation type="journal article" date="2014" name="Nat. Commun.">
        <title>The emerging biofuel crop Camelina sativa retains a highly undifferentiated hexaploid genome structure.</title>
        <authorList>
            <person name="Kagale S."/>
            <person name="Koh C."/>
            <person name="Nixon J."/>
            <person name="Bollina V."/>
            <person name="Clarke W.E."/>
            <person name="Tuteja R."/>
            <person name="Spillane C."/>
            <person name="Robinson S.J."/>
            <person name="Links M.G."/>
            <person name="Clarke C."/>
            <person name="Higgins E.E."/>
            <person name="Huebert T."/>
            <person name="Sharpe A.G."/>
            <person name="Parkin I.A."/>
        </authorList>
    </citation>
    <scope>NUCLEOTIDE SEQUENCE [LARGE SCALE GENOMIC DNA]</scope>
    <source>
        <strain evidence="6">cv. DH55</strain>
    </source>
</reference>
<sequence length="280" mass="31679">MVRIVRSCIQSMLKLVNSLIGMVGIAMILYAVWLIRQWQEQMGDLPFADSDHPLPWFIYSFLGLGAILCLVTCAGHIAAETVNGCCLYMYMGFIVLLVMVEGGVVADIFLNRDWKQDFPEDPTGAFHHFSEFIESNFKICKWIGLAIVCVQGLSVLLAMLLKALGPHPHRHYDSDDEYNVSTVALLQDARQPPPYVVGEPMYGPKPGAWTVRLMKGQTGEKKSANESSLFPCVHLLCLLVSFTFSFSVISCKSWIHRYILEILFQHYKKYVMNVNLSTRF</sequence>
<evidence type="ECO:0000313" key="6">
    <source>
        <dbReference type="Proteomes" id="UP000694864"/>
    </source>
</evidence>
<dbReference type="RefSeq" id="XP_010488999.2">
    <property type="nucleotide sequence ID" value="XM_010490697.2"/>
</dbReference>
<organism evidence="6 7">
    <name type="scientific">Camelina sativa</name>
    <name type="common">False flax</name>
    <name type="synonym">Myagrum sativum</name>
    <dbReference type="NCBI Taxonomy" id="90675"/>
    <lineage>
        <taxon>Eukaryota</taxon>
        <taxon>Viridiplantae</taxon>
        <taxon>Streptophyta</taxon>
        <taxon>Embryophyta</taxon>
        <taxon>Tracheophyta</taxon>
        <taxon>Spermatophyta</taxon>
        <taxon>Magnoliopsida</taxon>
        <taxon>eudicotyledons</taxon>
        <taxon>Gunneridae</taxon>
        <taxon>Pentapetalae</taxon>
        <taxon>rosids</taxon>
        <taxon>malvids</taxon>
        <taxon>Brassicales</taxon>
        <taxon>Brassicaceae</taxon>
        <taxon>Camelineae</taxon>
        <taxon>Camelina</taxon>
    </lineage>
</organism>
<dbReference type="InterPro" id="IPR018499">
    <property type="entry name" value="Tetraspanin/Peripherin"/>
</dbReference>
<gene>
    <name evidence="7" type="primary">LOC104766753</name>
</gene>
<dbReference type="Pfam" id="PF00335">
    <property type="entry name" value="Tetraspanin"/>
    <property type="match status" value="1"/>
</dbReference>
<keyword evidence="6" id="KW-1185">Reference proteome</keyword>
<dbReference type="Proteomes" id="UP000694864">
    <property type="component" value="Chromosome 19"/>
</dbReference>
<keyword evidence="4 5" id="KW-0472">Membrane</keyword>
<evidence type="ECO:0000256" key="4">
    <source>
        <dbReference type="ARBA" id="ARBA00023136"/>
    </source>
</evidence>
<name>A0ABM0XPL8_CAMSA</name>
<protein>
    <submittedName>
        <fullName evidence="7">LOW QUALITY PROTEIN: tetraspanin-19</fullName>
    </submittedName>
</protein>
<evidence type="ECO:0000256" key="1">
    <source>
        <dbReference type="ARBA" id="ARBA00004141"/>
    </source>
</evidence>
<keyword evidence="3 5" id="KW-1133">Transmembrane helix</keyword>
<comment type="subcellular location">
    <subcellularLocation>
        <location evidence="1">Membrane</location>
        <topology evidence="1">Multi-pass membrane protein</topology>
    </subcellularLocation>
</comment>
<reference evidence="7" key="2">
    <citation type="submission" date="2025-08" db="UniProtKB">
        <authorList>
            <consortium name="RefSeq"/>
        </authorList>
    </citation>
    <scope>IDENTIFICATION</scope>
</reference>
<evidence type="ECO:0000256" key="3">
    <source>
        <dbReference type="ARBA" id="ARBA00022989"/>
    </source>
</evidence>
<feature type="transmembrane region" description="Helical" evidence="5">
    <location>
        <begin position="87"/>
        <end position="110"/>
    </location>
</feature>
<feature type="transmembrane region" description="Helical" evidence="5">
    <location>
        <begin position="56"/>
        <end position="75"/>
    </location>
</feature>